<dbReference type="Proteomes" id="UP000248329">
    <property type="component" value="Unassembled WGS sequence"/>
</dbReference>
<accession>A0AC61L1P6</accession>
<protein>
    <submittedName>
        <fullName evidence="1">Uncharacterized protein</fullName>
    </submittedName>
</protein>
<name>A0AC61L1P6_9EURY</name>
<sequence>MKQIIIILLLTLTNVVCAETAPEETWNKTFGGASTERAWSVQQTSDGGYIFAGDTRSYGAGGSDFFGLLKQVPMETRSGIGPLEELAVMVHRAFTGLVDAGRCRMRWIEGAGMVVERVVG</sequence>
<organism evidence="1 2">
    <name type="scientific">Candidatus Methanogaster sp</name>
    <dbReference type="NCBI Taxonomy" id="3386292"/>
    <lineage>
        <taxon>Archaea</taxon>
        <taxon>Methanobacteriati</taxon>
        <taxon>Methanobacteriota</taxon>
        <taxon>Stenosarchaea group</taxon>
        <taxon>Methanomicrobia</taxon>
        <taxon>Methanosarcinales</taxon>
        <taxon>ANME-2 cluster</taxon>
        <taxon>Candidatus Methanogasteraceae</taxon>
        <taxon>Candidatus Methanogaster</taxon>
    </lineage>
</organism>
<evidence type="ECO:0000313" key="2">
    <source>
        <dbReference type="Proteomes" id="UP000248329"/>
    </source>
</evidence>
<proteinExistence type="predicted"/>
<evidence type="ECO:0000313" key="1">
    <source>
        <dbReference type="EMBL" id="PXF59831.1"/>
    </source>
</evidence>
<gene>
    <name evidence="1" type="ORF">C4B59_10500</name>
</gene>
<reference evidence="1" key="1">
    <citation type="submission" date="2018-01" db="EMBL/GenBank/DDBJ databases">
        <authorList>
            <person name="Krukenberg V."/>
        </authorList>
    </citation>
    <scope>NUCLEOTIDE SEQUENCE</scope>
    <source>
        <strain evidence="1">E20ANME2</strain>
    </source>
</reference>
<dbReference type="EMBL" id="PQXF01000021">
    <property type="protein sequence ID" value="PXF59831.1"/>
    <property type="molecule type" value="Genomic_DNA"/>
</dbReference>
<comment type="caution">
    <text evidence="1">The sequence shown here is derived from an EMBL/GenBank/DDBJ whole genome shotgun (WGS) entry which is preliminary data.</text>
</comment>